<evidence type="ECO:0000256" key="1">
    <source>
        <dbReference type="SAM" id="MobiDB-lite"/>
    </source>
</evidence>
<feature type="region of interest" description="Disordered" evidence="1">
    <location>
        <begin position="134"/>
        <end position="216"/>
    </location>
</feature>
<gene>
    <name evidence="2" type="ORF">CXK99_20650</name>
</gene>
<dbReference type="EMBL" id="POUM01000024">
    <property type="protein sequence ID" value="PNF57602.1"/>
    <property type="molecule type" value="Genomic_DNA"/>
</dbReference>
<organism evidence="2 3">
    <name type="scientific">Stutzerimonas stutzeri</name>
    <name type="common">Pseudomonas stutzeri</name>
    <dbReference type="NCBI Taxonomy" id="316"/>
    <lineage>
        <taxon>Bacteria</taxon>
        <taxon>Pseudomonadati</taxon>
        <taxon>Pseudomonadota</taxon>
        <taxon>Gammaproteobacteria</taxon>
        <taxon>Pseudomonadales</taxon>
        <taxon>Pseudomonadaceae</taxon>
        <taxon>Stutzerimonas</taxon>
    </lineage>
</organism>
<evidence type="ECO:0000313" key="3">
    <source>
        <dbReference type="Proteomes" id="UP000236003"/>
    </source>
</evidence>
<dbReference type="AlphaFoldDB" id="A0A2N8R941"/>
<dbReference type="Proteomes" id="UP000236003">
    <property type="component" value="Unassembled WGS sequence"/>
</dbReference>
<sequence length="216" mass="24225">MRKEPDHDKQNAHDAIEAMELREREVADRLKALIAKKRADALEGEHPRTRGHATRVLRPRMDDLRDMMILGMSLAEMTKTLAEAGVMVSYQSLRTFLIKHMPADYREFMAIGPGKAMPAELSQAEQESVDLFLSGSGTQRDQEDERNPIGAGNRKEEAPTKETKPAATGEQQLPTSPTPRIDPAAIGLSSEERKAMADEEARRIEETYNKPHKPKN</sequence>
<proteinExistence type="predicted"/>
<name>A0A2N8R941_STUST</name>
<feature type="compositionally biased region" description="Basic and acidic residues" evidence="1">
    <location>
        <begin position="190"/>
        <end position="209"/>
    </location>
</feature>
<reference evidence="2 3" key="1">
    <citation type="submission" date="2018-01" db="EMBL/GenBank/DDBJ databases">
        <title>Denitrification phenotypes of diverse strains of Pseudomonas stutzeri.</title>
        <authorList>
            <person name="Milligan D.A."/>
            <person name="Bergaust L."/>
            <person name="Bakken L.R."/>
            <person name="Frostegard A."/>
        </authorList>
    </citation>
    <scope>NUCLEOTIDE SEQUENCE [LARGE SCALE GENOMIC DNA]</scope>
    <source>
        <strain evidence="2 3">CCUG 44592</strain>
    </source>
</reference>
<evidence type="ECO:0000313" key="2">
    <source>
        <dbReference type="EMBL" id="PNF57602.1"/>
    </source>
</evidence>
<dbReference type="RefSeq" id="WP_102821618.1">
    <property type="nucleotide sequence ID" value="NZ_JAMOHR010000032.1"/>
</dbReference>
<comment type="caution">
    <text evidence="2">The sequence shown here is derived from an EMBL/GenBank/DDBJ whole genome shotgun (WGS) entry which is preliminary data.</text>
</comment>
<accession>A0A2N8R941</accession>
<protein>
    <submittedName>
        <fullName evidence="2">Uncharacterized protein</fullName>
    </submittedName>
</protein>
<feature type="compositionally biased region" description="Basic and acidic residues" evidence="1">
    <location>
        <begin position="140"/>
        <end position="164"/>
    </location>
</feature>